<keyword evidence="2" id="KW-1185">Reference proteome</keyword>
<protein>
    <submittedName>
        <fullName evidence="1">Uncharacterized protein</fullName>
    </submittedName>
</protein>
<dbReference type="Proteomes" id="UP001185254">
    <property type="component" value="Unassembled WGS sequence"/>
</dbReference>
<evidence type="ECO:0000313" key="2">
    <source>
        <dbReference type="Proteomes" id="UP001185254"/>
    </source>
</evidence>
<organism evidence="1 2">
    <name type="scientific">Paraburkholderia caledonica</name>
    <dbReference type="NCBI Taxonomy" id="134536"/>
    <lineage>
        <taxon>Bacteria</taxon>
        <taxon>Pseudomonadati</taxon>
        <taxon>Pseudomonadota</taxon>
        <taxon>Betaproteobacteria</taxon>
        <taxon>Burkholderiales</taxon>
        <taxon>Burkholderiaceae</taxon>
        <taxon>Paraburkholderia</taxon>
    </lineage>
</organism>
<gene>
    <name evidence="1" type="ORF">J2776_001876</name>
</gene>
<reference evidence="1 2" key="1">
    <citation type="submission" date="2023-07" db="EMBL/GenBank/DDBJ databases">
        <title>Sorghum-associated microbial communities from plants grown in Nebraska, USA.</title>
        <authorList>
            <person name="Schachtman D."/>
        </authorList>
    </citation>
    <scope>NUCLEOTIDE SEQUENCE [LARGE SCALE GENOMIC DNA]</scope>
    <source>
        <strain evidence="1 2">DS1039</strain>
    </source>
</reference>
<name>A0ABU1KW56_9BURK</name>
<accession>A0ABU1KW56</accession>
<dbReference type="EMBL" id="JAVDQN010000001">
    <property type="protein sequence ID" value="MDR6375200.1"/>
    <property type="molecule type" value="Genomic_DNA"/>
</dbReference>
<comment type="caution">
    <text evidence="1">The sequence shown here is derived from an EMBL/GenBank/DDBJ whole genome shotgun (WGS) entry which is preliminary data.</text>
</comment>
<dbReference type="RefSeq" id="WP_310065958.1">
    <property type="nucleotide sequence ID" value="NZ_JAVDQN010000001.1"/>
</dbReference>
<sequence>MQKHPALGALRLVVIIETHAMMDQFLYAYHDLLDFEERRPLIKVQSCEEFSDVIVANPGALIATTGQRLLKMPSVFQDQCVVVGYNLRSTLTKPASVFPKGIFILFTSTYPSEQLRDLA</sequence>
<evidence type="ECO:0000313" key="1">
    <source>
        <dbReference type="EMBL" id="MDR6375200.1"/>
    </source>
</evidence>
<proteinExistence type="predicted"/>